<accession>A0A7D3UPK1</accession>
<keyword evidence="2" id="KW-1185">Reference proteome</keyword>
<reference evidence="1 2" key="1">
    <citation type="submission" date="2020-04" db="EMBL/GenBank/DDBJ databases">
        <title>Advantages and limits of metagenomic assembly and binning of a giant virus.</title>
        <authorList>
            <person name="Schulz F."/>
            <person name="Andreani J."/>
            <person name="Francis R."/>
            <person name="Boudjemaa H."/>
            <person name="Bou Khalil J.Y."/>
            <person name="Lee J."/>
            <person name="La Scola B."/>
            <person name="Woyke T."/>
        </authorList>
    </citation>
    <scope>NUCLEOTIDE SEQUENCE [LARGE SCALE GENOMIC DNA]</scope>
    <source>
        <strain evidence="1 2">FV1/VV64</strain>
    </source>
</reference>
<protein>
    <submittedName>
        <fullName evidence="1">Uncharacterized protein</fullName>
    </submittedName>
</protein>
<sequence length="245" mass="29017">MQGSFEDIYNRLERNIKNDIYYFDINEIKNEYEIITFNDIINNSIFDDDIVKIELLNESQLLTSDKNIKDNVIVFNTLQYIDKIAKSFKYNTDRIECQFDMDFHRSLLYFNNTVIKNKPKFIDNLQKFKDTIIDINGNMMGLNKLILMLCNQASLAFSFLLMSKMYNNMKKGIYVTSKEAKYYITLNDDNSLSMELNAIYNLKDTNNNKNISEINIVTNVDAIFKDKKYELCKLGIIYWNFQDIH</sequence>
<evidence type="ECO:0000313" key="2">
    <source>
        <dbReference type="Proteomes" id="UP001162001"/>
    </source>
</evidence>
<evidence type="ECO:0000313" key="1">
    <source>
        <dbReference type="EMBL" id="QKF93988.1"/>
    </source>
</evidence>
<name>A0A7D3UPK1_9VIRU</name>
<dbReference type="EMBL" id="MT418680">
    <property type="protein sequence ID" value="QKF93988.1"/>
    <property type="molecule type" value="Genomic_DNA"/>
</dbReference>
<gene>
    <name evidence="1" type="ORF">Fadolivirus_1_530</name>
</gene>
<dbReference type="Proteomes" id="UP001162001">
    <property type="component" value="Segment"/>
</dbReference>
<organism evidence="1 2">
    <name type="scientific">Fadolivirus FV1/VV64</name>
    <dbReference type="NCBI Taxonomy" id="3070911"/>
    <lineage>
        <taxon>Viruses</taxon>
        <taxon>Varidnaviria</taxon>
        <taxon>Bamfordvirae</taxon>
        <taxon>Nucleocytoviricota</taxon>
        <taxon>Megaviricetes</taxon>
        <taxon>Imitervirales</taxon>
        <taxon>Mimiviridae</taxon>
        <taxon>Klosneuvirinae</taxon>
        <taxon>Fadolivirus</taxon>
        <taxon>Fadolivirus algeromassiliense</taxon>
    </lineage>
</organism>
<proteinExistence type="predicted"/>